<evidence type="ECO:0000313" key="1">
    <source>
        <dbReference type="EMBL" id="KKN06388.1"/>
    </source>
</evidence>
<name>A0A0F9QM06_9ZZZZ</name>
<comment type="caution">
    <text evidence="1">The sequence shown here is derived from an EMBL/GenBank/DDBJ whole genome shotgun (WGS) entry which is preliminary data.</text>
</comment>
<sequence>MRIEEYEKLLTTMTTEELNELIFEIRHNRTTITESRVKAVREKVKNKNMKSMIASMTEEEKESFRQQLIKDGIVPTKTE</sequence>
<accession>A0A0F9QM06</accession>
<organism evidence="1">
    <name type="scientific">marine sediment metagenome</name>
    <dbReference type="NCBI Taxonomy" id="412755"/>
    <lineage>
        <taxon>unclassified sequences</taxon>
        <taxon>metagenomes</taxon>
        <taxon>ecological metagenomes</taxon>
    </lineage>
</organism>
<dbReference type="AlphaFoldDB" id="A0A0F9QM06"/>
<proteinExistence type="predicted"/>
<reference evidence="1" key="1">
    <citation type="journal article" date="2015" name="Nature">
        <title>Complex archaea that bridge the gap between prokaryotes and eukaryotes.</title>
        <authorList>
            <person name="Spang A."/>
            <person name="Saw J.H."/>
            <person name="Jorgensen S.L."/>
            <person name="Zaremba-Niedzwiedzka K."/>
            <person name="Martijn J."/>
            <person name="Lind A.E."/>
            <person name="van Eijk R."/>
            <person name="Schleper C."/>
            <person name="Guy L."/>
            <person name="Ettema T.J."/>
        </authorList>
    </citation>
    <scope>NUCLEOTIDE SEQUENCE</scope>
</reference>
<gene>
    <name evidence="1" type="ORF">LCGC14_1077750</name>
</gene>
<dbReference type="EMBL" id="LAZR01004697">
    <property type="protein sequence ID" value="KKN06388.1"/>
    <property type="molecule type" value="Genomic_DNA"/>
</dbReference>
<protein>
    <submittedName>
        <fullName evidence="1">Uncharacterized protein</fullName>
    </submittedName>
</protein>